<dbReference type="Proteomes" id="UP001634394">
    <property type="component" value="Unassembled WGS sequence"/>
</dbReference>
<evidence type="ECO:0000256" key="2">
    <source>
        <dbReference type="SAM" id="MobiDB-lite"/>
    </source>
</evidence>
<keyword evidence="1" id="KW-0175">Coiled coil</keyword>
<evidence type="ECO:0000256" key="1">
    <source>
        <dbReference type="SAM" id="Coils"/>
    </source>
</evidence>
<gene>
    <name evidence="3" type="ORF">ACJMK2_036482</name>
</gene>
<dbReference type="Gene3D" id="1.20.5.170">
    <property type="match status" value="1"/>
</dbReference>
<feature type="compositionally biased region" description="Basic and acidic residues" evidence="2">
    <location>
        <begin position="257"/>
        <end position="268"/>
    </location>
</feature>
<feature type="region of interest" description="Disordered" evidence="2">
    <location>
        <begin position="195"/>
        <end position="268"/>
    </location>
</feature>
<name>A0ABD3WHB6_SINWO</name>
<dbReference type="InterPro" id="IPR046347">
    <property type="entry name" value="bZIP_sf"/>
</dbReference>
<dbReference type="AlphaFoldDB" id="A0ABD3WHB6"/>
<reference evidence="3 4" key="1">
    <citation type="submission" date="2024-11" db="EMBL/GenBank/DDBJ databases">
        <title>Chromosome-level genome assembly of the freshwater bivalve Anodonta woodiana.</title>
        <authorList>
            <person name="Chen X."/>
        </authorList>
    </citation>
    <scope>NUCLEOTIDE SEQUENCE [LARGE SCALE GENOMIC DNA]</scope>
    <source>
        <strain evidence="3">MN2024</strain>
        <tissue evidence="3">Gills</tissue>
    </source>
</reference>
<evidence type="ECO:0000313" key="3">
    <source>
        <dbReference type="EMBL" id="KAL3873351.1"/>
    </source>
</evidence>
<evidence type="ECO:0008006" key="5">
    <source>
        <dbReference type="Google" id="ProtNLM"/>
    </source>
</evidence>
<evidence type="ECO:0000313" key="4">
    <source>
        <dbReference type="Proteomes" id="UP001634394"/>
    </source>
</evidence>
<feature type="compositionally biased region" description="Basic and acidic residues" evidence="2">
    <location>
        <begin position="223"/>
        <end position="233"/>
    </location>
</feature>
<dbReference type="EMBL" id="JBJQND010000006">
    <property type="protein sequence ID" value="KAL3873351.1"/>
    <property type="molecule type" value="Genomic_DNA"/>
</dbReference>
<organism evidence="3 4">
    <name type="scientific">Sinanodonta woodiana</name>
    <name type="common">Chinese pond mussel</name>
    <name type="synonym">Anodonta woodiana</name>
    <dbReference type="NCBI Taxonomy" id="1069815"/>
    <lineage>
        <taxon>Eukaryota</taxon>
        <taxon>Metazoa</taxon>
        <taxon>Spiralia</taxon>
        <taxon>Lophotrochozoa</taxon>
        <taxon>Mollusca</taxon>
        <taxon>Bivalvia</taxon>
        <taxon>Autobranchia</taxon>
        <taxon>Heteroconchia</taxon>
        <taxon>Palaeoheterodonta</taxon>
        <taxon>Unionida</taxon>
        <taxon>Unionoidea</taxon>
        <taxon>Unionidae</taxon>
        <taxon>Unioninae</taxon>
        <taxon>Sinanodonta</taxon>
    </lineage>
</organism>
<comment type="caution">
    <text evidence="3">The sequence shown here is derived from an EMBL/GenBank/DDBJ whole genome shotgun (WGS) entry which is preliminary data.</text>
</comment>
<proteinExistence type="predicted"/>
<dbReference type="SUPFAM" id="SSF57959">
    <property type="entry name" value="Leucine zipper domain"/>
    <property type="match status" value="1"/>
</dbReference>
<accession>A0ABD3WHB6</accession>
<keyword evidence="4" id="KW-1185">Reference proteome</keyword>
<sequence length="332" mass="36399">MTDSSKFLDDEDVDLLGIAGELNDSTDCDDLLFYLSRSSSPGIRECVSTAPNQSLPQRTTQNVPKNVITSSAEVGTCTSPDQEDGCDNDSELSCSYYPGKRKLCNSRNAVMARENRERKKKHLQTLETNIKYLTEENKKLKECSATQKEKIDSLQNEVVYLRSVLANESSLSSVLNRIVNVPGLKFSTSFCAENNSKSASTVTPSASSRKKGSGTKSESCPSDQKKDKNRTITDDGPSLSCKRTRFERGNASSSEGYSKENDIPKNEGEKCSSVTSGGVCLHVSNNNVSLEFCPFCASNAVRFQTIAAKPVKVREKPRAPDTHLLCLWITTV</sequence>
<feature type="coiled-coil region" evidence="1">
    <location>
        <begin position="109"/>
        <end position="157"/>
    </location>
</feature>
<feature type="compositionally biased region" description="Polar residues" evidence="2">
    <location>
        <begin position="195"/>
        <end position="207"/>
    </location>
</feature>
<protein>
    <recommendedName>
        <fullName evidence="5">BZIP domain-containing protein</fullName>
    </recommendedName>
</protein>